<evidence type="ECO:0000313" key="3">
    <source>
        <dbReference type="Proteomes" id="UP000680750"/>
    </source>
</evidence>
<evidence type="ECO:0000313" key="2">
    <source>
        <dbReference type="EMBL" id="BCJ31105.1"/>
    </source>
</evidence>
<dbReference type="AlphaFoldDB" id="A0A810L8A2"/>
<feature type="compositionally biased region" description="Basic and acidic residues" evidence="1">
    <location>
        <begin position="145"/>
        <end position="156"/>
    </location>
</feature>
<accession>A0A810L8A2</accession>
<keyword evidence="3" id="KW-1185">Reference proteome</keyword>
<name>A0A810L8A2_9ACTN</name>
<protein>
    <submittedName>
        <fullName evidence="2">Uncharacterized protein</fullName>
    </submittedName>
</protein>
<gene>
    <name evidence="2" type="ORF">Asera_52130</name>
</gene>
<dbReference type="EMBL" id="AP023354">
    <property type="protein sequence ID" value="BCJ31105.1"/>
    <property type="molecule type" value="Genomic_DNA"/>
</dbReference>
<dbReference type="Proteomes" id="UP000680750">
    <property type="component" value="Chromosome"/>
</dbReference>
<organism evidence="2 3">
    <name type="scientific">Actinocatenispora sera</name>
    <dbReference type="NCBI Taxonomy" id="390989"/>
    <lineage>
        <taxon>Bacteria</taxon>
        <taxon>Bacillati</taxon>
        <taxon>Actinomycetota</taxon>
        <taxon>Actinomycetes</taxon>
        <taxon>Micromonosporales</taxon>
        <taxon>Micromonosporaceae</taxon>
        <taxon>Actinocatenispora</taxon>
    </lineage>
</organism>
<proteinExistence type="predicted"/>
<reference evidence="2" key="1">
    <citation type="submission" date="2020-08" db="EMBL/GenBank/DDBJ databases">
        <title>Whole genome shotgun sequence of Actinocatenispora sera NBRC 101916.</title>
        <authorList>
            <person name="Komaki H."/>
            <person name="Tamura T."/>
        </authorList>
    </citation>
    <scope>NUCLEOTIDE SEQUENCE</scope>
    <source>
        <strain evidence="2">NBRC 101916</strain>
    </source>
</reference>
<sequence length="156" mass="17200">MRIRTWFTGNLPVRTVHTLSLDAYRPYRKTGRLLGMTTTPRGLDAALRDHLTSLVPGLDLTALPRRFLLVDYTDDSDTGSPEIAGWGLRVADSALVVHRDHTVSQFRPARRAFERLVDCHDELLWLDEPIDGGTVPSANGSSAEPEGKDGRAPDPG</sequence>
<dbReference type="KEGG" id="aser:Asera_52130"/>
<feature type="region of interest" description="Disordered" evidence="1">
    <location>
        <begin position="130"/>
        <end position="156"/>
    </location>
</feature>
<evidence type="ECO:0000256" key="1">
    <source>
        <dbReference type="SAM" id="MobiDB-lite"/>
    </source>
</evidence>